<organism evidence="3 4">
    <name type="scientific">Thalassotalea euphylliae</name>
    <dbReference type="NCBI Taxonomy" id="1655234"/>
    <lineage>
        <taxon>Bacteria</taxon>
        <taxon>Pseudomonadati</taxon>
        <taxon>Pseudomonadota</taxon>
        <taxon>Gammaproteobacteria</taxon>
        <taxon>Alteromonadales</taxon>
        <taxon>Colwelliaceae</taxon>
        <taxon>Thalassotalea</taxon>
    </lineage>
</organism>
<dbReference type="RefSeq" id="WP_116015084.1">
    <property type="nucleotide sequence ID" value="NZ_QUOT01000001.1"/>
</dbReference>
<dbReference type="InterPro" id="IPR006056">
    <property type="entry name" value="RidA"/>
</dbReference>
<dbReference type="Proteomes" id="UP000256899">
    <property type="component" value="Unassembled WGS sequence"/>
</dbReference>
<proteinExistence type="inferred from homology"/>
<dbReference type="AlphaFoldDB" id="A0A3E0U178"/>
<dbReference type="PANTHER" id="PTHR11803:SF39">
    <property type="entry name" value="2-IMINOBUTANOATE_2-IMINOPROPANOATE DEAMINASE"/>
    <property type="match status" value="1"/>
</dbReference>
<evidence type="ECO:0000313" key="4">
    <source>
        <dbReference type="Proteomes" id="UP000256899"/>
    </source>
</evidence>
<dbReference type="GO" id="GO:0019239">
    <property type="term" value="F:deaminase activity"/>
    <property type="evidence" value="ECO:0007669"/>
    <property type="project" value="TreeGrafter"/>
</dbReference>
<dbReference type="GO" id="GO:0005829">
    <property type="term" value="C:cytosol"/>
    <property type="evidence" value="ECO:0007669"/>
    <property type="project" value="TreeGrafter"/>
</dbReference>
<gene>
    <name evidence="3" type="ORF">DXX94_08155</name>
</gene>
<reference evidence="4" key="1">
    <citation type="submission" date="2018-08" db="EMBL/GenBank/DDBJ databases">
        <title>Thalassotalea euphylliae genome.</title>
        <authorList>
            <person name="Summers S."/>
            <person name="Rice S.A."/>
            <person name="Freckelton M.L."/>
            <person name="Nedved B.T."/>
            <person name="Hadfield M.G."/>
        </authorList>
    </citation>
    <scope>NUCLEOTIDE SEQUENCE [LARGE SCALE GENOMIC DNA]</scope>
    <source>
        <strain evidence="4">H3</strain>
    </source>
</reference>
<feature type="chain" id="PRO_5017565742" evidence="2">
    <location>
        <begin position="23"/>
        <end position="153"/>
    </location>
</feature>
<dbReference type="Pfam" id="PF01042">
    <property type="entry name" value="Ribonuc_L-PSP"/>
    <property type="match status" value="1"/>
</dbReference>
<protein>
    <submittedName>
        <fullName evidence="3">RidA family protein</fullName>
    </submittedName>
</protein>
<dbReference type="CDD" id="cd00448">
    <property type="entry name" value="YjgF_YER057c_UK114_family"/>
    <property type="match status" value="1"/>
</dbReference>
<accession>A0A3E0U178</accession>
<dbReference type="InterPro" id="IPR035959">
    <property type="entry name" value="RutC-like_sf"/>
</dbReference>
<comment type="similarity">
    <text evidence="1">Belongs to the RutC family.</text>
</comment>
<comment type="caution">
    <text evidence="3">The sequence shown here is derived from an EMBL/GenBank/DDBJ whole genome shotgun (WGS) entry which is preliminary data.</text>
</comment>
<dbReference type="PANTHER" id="PTHR11803">
    <property type="entry name" value="2-IMINOBUTANOATE/2-IMINOPROPANOATE DEAMINASE RIDA"/>
    <property type="match status" value="1"/>
</dbReference>
<dbReference type="Gene3D" id="3.30.1330.40">
    <property type="entry name" value="RutC-like"/>
    <property type="match status" value="1"/>
</dbReference>
<feature type="signal peptide" evidence="2">
    <location>
        <begin position="1"/>
        <end position="22"/>
    </location>
</feature>
<dbReference type="NCBIfam" id="TIGR00004">
    <property type="entry name" value="Rid family detoxifying hydrolase"/>
    <property type="match status" value="1"/>
</dbReference>
<sequence length="153" mass="16422">MKKTITALVTAMSMLVAIPSFASQANDIQFLNSKPSNKALPFSEAVKVGNTLYLSGQIGWNAASGKLATGGFEGEAHQVMKNIQTTLTKHGYQMSDVVKCLVMLTDIKQFKSFNQVYTQYFSAPYPARSAFAVSELALGSLVEVECIAAVSGN</sequence>
<evidence type="ECO:0000256" key="2">
    <source>
        <dbReference type="SAM" id="SignalP"/>
    </source>
</evidence>
<dbReference type="SUPFAM" id="SSF55298">
    <property type="entry name" value="YjgF-like"/>
    <property type="match status" value="1"/>
</dbReference>
<evidence type="ECO:0000256" key="1">
    <source>
        <dbReference type="ARBA" id="ARBA00010552"/>
    </source>
</evidence>
<dbReference type="FunFam" id="3.30.1330.40:FF:000001">
    <property type="entry name" value="L-PSP family endoribonuclease"/>
    <property type="match status" value="1"/>
</dbReference>
<dbReference type="EMBL" id="QUOT01000001">
    <property type="protein sequence ID" value="REL30688.1"/>
    <property type="molecule type" value="Genomic_DNA"/>
</dbReference>
<dbReference type="InterPro" id="IPR006175">
    <property type="entry name" value="YjgF/YER057c/UK114"/>
</dbReference>
<name>A0A3E0U178_9GAMM</name>
<evidence type="ECO:0000313" key="3">
    <source>
        <dbReference type="EMBL" id="REL30688.1"/>
    </source>
</evidence>
<keyword evidence="4" id="KW-1185">Reference proteome</keyword>
<keyword evidence="2" id="KW-0732">Signal</keyword>